<feature type="transmembrane region" description="Helical" evidence="5">
    <location>
        <begin position="79"/>
        <end position="100"/>
    </location>
</feature>
<feature type="transmembrane region" description="Helical" evidence="5">
    <location>
        <begin position="135"/>
        <end position="151"/>
    </location>
</feature>
<keyword evidence="2 5" id="KW-0812">Transmembrane</keyword>
<evidence type="ECO:0000256" key="2">
    <source>
        <dbReference type="ARBA" id="ARBA00022692"/>
    </source>
</evidence>
<dbReference type="InParanoid" id="A0A7J7E375"/>
<dbReference type="Proteomes" id="UP000593562">
    <property type="component" value="Unassembled WGS sequence"/>
</dbReference>
<comment type="caution">
    <text evidence="6">The sequence shown here is derived from an EMBL/GenBank/DDBJ whole genome shotgun (WGS) entry which is preliminary data.</text>
</comment>
<evidence type="ECO:0000313" key="7">
    <source>
        <dbReference type="Proteomes" id="UP000593562"/>
    </source>
</evidence>
<keyword evidence="3 5" id="KW-1133">Transmembrane helix</keyword>
<organism evidence="6 7">
    <name type="scientific">Tripterygium wilfordii</name>
    <name type="common">Thunder God vine</name>
    <dbReference type="NCBI Taxonomy" id="458696"/>
    <lineage>
        <taxon>Eukaryota</taxon>
        <taxon>Viridiplantae</taxon>
        <taxon>Streptophyta</taxon>
        <taxon>Embryophyta</taxon>
        <taxon>Tracheophyta</taxon>
        <taxon>Spermatophyta</taxon>
        <taxon>Magnoliopsida</taxon>
        <taxon>eudicotyledons</taxon>
        <taxon>Gunneridae</taxon>
        <taxon>Pentapetalae</taxon>
        <taxon>rosids</taxon>
        <taxon>fabids</taxon>
        <taxon>Celastrales</taxon>
        <taxon>Celastraceae</taxon>
        <taxon>Tripterygium</taxon>
    </lineage>
</organism>
<comment type="subcellular location">
    <subcellularLocation>
        <location evidence="1">Membrane</location>
        <topology evidence="1">Multi-pass membrane protein</topology>
    </subcellularLocation>
</comment>
<proteinExistence type="predicted"/>
<dbReference type="AlphaFoldDB" id="A0A7J7E375"/>
<evidence type="ECO:0000256" key="5">
    <source>
        <dbReference type="SAM" id="Phobius"/>
    </source>
</evidence>
<feature type="transmembrane region" description="Helical" evidence="5">
    <location>
        <begin position="106"/>
        <end position="128"/>
    </location>
</feature>
<evidence type="ECO:0000256" key="4">
    <source>
        <dbReference type="ARBA" id="ARBA00023136"/>
    </source>
</evidence>
<dbReference type="EMBL" id="JAAARO010000001">
    <property type="protein sequence ID" value="KAF5752983.1"/>
    <property type="molecule type" value="Genomic_DNA"/>
</dbReference>
<protein>
    <submittedName>
        <fullName evidence="6">Uncharacterized protein</fullName>
    </submittedName>
</protein>
<gene>
    <name evidence="6" type="ORF">HS088_TW01G00901</name>
</gene>
<evidence type="ECO:0000256" key="1">
    <source>
        <dbReference type="ARBA" id="ARBA00004141"/>
    </source>
</evidence>
<dbReference type="PANTHER" id="PTHR24064">
    <property type="entry name" value="SOLUTE CARRIER FAMILY 22 MEMBER"/>
    <property type="match status" value="1"/>
</dbReference>
<dbReference type="InterPro" id="IPR036259">
    <property type="entry name" value="MFS_trans_sf"/>
</dbReference>
<evidence type="ECO:0000313" key="6">
    <source>
        <dbReference type="EMBL" id="KAF5752983.1"/>
    </source>
</evidence>
<evidence type="ECO:0000256" key="3">
    <source>
        <dbReference type="ARBA" id="ARBA00022989"/>
    </source>
</evidence>
<dbReference type="GO" id="GO:0016020">
    <property type="term" value="C:membrane"/>
    <property type="evidence" value="ECO:0007669"/>
    <property type="project" value="UniProtKB-SubCell"/>
</dbReference>
<keyword evidence="7" id="KW-1185">Reference proteome</keyword>
<dbReference type="Gene3D" id="1.20.1250.20">
    <property type="entry name" value="MFS general substrate transporter like domains"/>
    <property type="match status" value="1"/>
</dbReference>
<keyword evidence="4 5" id="KW-0472">Membrane</keyword>
<sequence>MGCLVGGFVLTAFADSSIGRKKLLFLSCLAMSSIEKKNLAPLSLLSKSDRPLDEETSKPNHWSMIKKLFKKKWALKRMVALLVPGFCIGLGYFGMALGVGNLDMNLYLSVTLNALLEIPSSVFTFLMIEKWSRKGSLLTVGILGGVFGLISNNSINKNKRNSDWIGIGRIFLCKYCIQHNHDIHSGIVPNLVEALCHNGSETVLDIWCGLWASTCFLLEER</sequence>
<reference evidence="6 7" key="1">
    <citation type="journal article" date="2020" name="Nat. Commun.">
        <title>Genome of Tripterygium wilfordii and identification of cytochrome P450 involved in triptolide biosynthesis.</title>
        <authorList>
            <person name="Tu L."/>
            <person name="Su P."/>
            <person name="Zhang Z."/>
            <person name="Gao L."/>
            <person name="Wang J."/>
            <person name="Hu T."/>
            <person name="Zhou J."/>
            <person name="Zhang Y."/>
            <person name="Zhao Y."/>
            <person name="Liu Y."/>
            <person name="Song Y."/>
            <person name="Tong Y."/>
            <person name="Lu Y."/>
            <person name="Yang J."/>
            <person name="Xu C."/>
            <person name="Jia M."/>
            <person name="Peters R.J."/>
            <person name="Huang L."/>
            <person name="Gao W."/>
        </authorList>
    </citation>
    <scope>NUCLEOTIDE SEQUENCE [LARGE SCALE GENOMIC DNA]</scope>
    <source>
        <strain evidence="7">cv. XIE 37</strain>
        <tissue evidence="6">Leaf</tissue>
    </source>
</reference>
<accession>A0A7J7E375</accession>
<name>A0A7J7E375_TRIWF</name>
<dbReference type="SUPFAM" id="SSF103473">
    <property type="entry name" value="MFS general substrate transporter"/>
    <property type="match status" value="1"/>
</dbReference>